<dbReference type="InterPro" id="IPR013324">
    <property type="entry name" value="RNA_pol_sigma_r3/r4-like"/>
</dbReference>
<comment type="caution">
    <text evidence="2">The sequence shown here is derived from an EMBL/GenBank/DDBJ whole genome shotgun (WGS) entry which is preliminary data.</text>
</comment>
<dbReference type="GO" id="GO:0003677">
    <property type="term" value="F:DNA binding"/>
    <property type="evidence" value="ECO:0007669"/>
    <property type="project" value="InterPro"/>
</dbReference>
<evidence type="ECO:0000259" key="1">
    <source>
        <dbReference type="Pfam" id="PF08281"/>
    </source>
</evidence>
<dbReference type="SUPFAM" id="SSF88659">
    <property type="entry name" value="Sigma3 and sigma4 domains of RNA polymerase sigma factors"/>
    <property type="match status" value="1"/>
</dbReference>
<dbReference type="GO" id="GO:0006352">
    <property type="term" value="P:DNA-templated transcription initiation"/>
    <property type="evidence" value="ECO:0007669"/>
    <property type="project" value="InterPro"/>
</dbReference>
<dbReference type="Pfam" id="PF08281">
    <property type="entry name" value="Sigma70_r4_2"/>
    <property type="match status" value="1"/>
</dbReference>
<feature type="non-terminal residue" evidence="2">
    <location>
        <position position="190"/>
    </location>
</feature>
<protein>
    <recommendedName>
        <fullName evidence="1">RNA polymerase sigma factor 70 region 4 type 2 domain-containing protein</fullName>
    </recommendedName>
</protein>
<proteinExistence type="predicted"/>
<name>A0A8E2LDM5_9BACI</name>
<dbReference type="InterPro" id="IPR052704">
    <property type="entry name" value="ECF_Sigma-70_Domain"/>
</dbReference>
<sequence>MFVNRCKNELKSSRKKKEAYIGPWLPEPLLQKFNGEPVENLIQSDQLSYSYLVLMENLSPRERIAYVLRNALGLRHGEIADILKTSTVNSRKILSRAQIKIGIKSEKDLTINLQKYFIDQFIMALNNGVIQKLTNLLSNDVLFTADGGGKVRSAINVIKSKKRVLALITGISKKFFSGKNANVAKINNQL</sequence>
<dbReference type="Proteomes" id="UP000189761">
    <property type="component" value="Unassembled WGS sequence"/>
</dbReference>
<keyword evidence="3" id="KW-1185">Reference proteome</keyword>
<dbReference type="PANTHER" id="PTHR30173">
    <property type="entry name" value="SIGMA 19 FACTOR"/>
    <property type="match status" value="1"/>
</dbReference>
<dbReference type="PANTHER" id="PTHR30173:SF36">
    <property type="entry name" value="ECF RNA POLYMERASE SIGMA FACTOR SIGJ"/>
    <property type="match status" value="1"/>
</dbReference>
<accession>A0A8E2LDM5</accession>
<dbReference type="RefSeq" id="WP_268876200.1">
    <property type="nucleotide sequence ID" value="NZ_MTLA01000324.1"/>
</dbReference>
<evidence type="ECO:0000313" key="2">
    <source>
        <dbReference type="EMBL" id="OOP66379.1"/>
    </source>
</evidence>
<evidence type="ECO:0000313" key="3">
    <source>
        <dbReference type="Proteomes" id="UP000189761"/>
    </source>
</evidence>
<organism evidence="2 3">
    <name type="scientific">Heyndrickxia oleronia</name>
    <dbReference type="NCBI Taxonomy" id="38875"/>
    <lineage>
        <taxon>Bacteria</taxon>
        <taxon>Bacillati</taxon>
        <taxon>Bacillota</taxon>
        <taxon>Bacilli</taxon>
        <taxon>Bacillales</taxon>
        <taxon>Bacillaceae</taxon>
        <taxon>Heyndrickxia</taxon>
    </lineage>
</organism>
<dbReference type="AlphaFoldDB" id="A0A8E2LDM5"/>
<dbReference type="EMBL" id="MTLA01000324">
    <property type="protein sequence ID" value="OOP66379.1"/>
    <property type="molecule type" value="Genomic_DNA"/>
</dbReference>
<dbReference type="Gene3D" id="1.10.10.10">
    <property type="entry name" value="Winged helix-like DNA-binding domain superfamily/Winged helix DNA-binding domain"/>
    <property type="match status" value="1"/>
</dbReference>
<dbReference type="InterPro" id="IPR013249">
    <property type="entry name" value="RNA_pol_sigma70_r4_t2"/>
</dbReference>
<feature type="domain" description="RNA polymerase sigma factor 70 region 4 type 2" evidence="1">
    <location>
        <begin position="53"/>
        <end position="97"/>
    </location>
</feature>
<gene>
    <name evidence="2" type="ORF">BWZ43_21325</name>
</gene>
<reference evidence="2 3" key="1">
    <citation type="submission" date="2017-01" db="EMBL/GenBank/DDBJ databases">
        <title>Draft genome sequence of Bacillus oleronius.</title>
        <authorList>
            <person name="Allam M."/>
        </authorList>
    </citation>
    <scope>NUCLEOTIDE SEQUENCE [LARGE SCALE GENOMIC DNA]</scope>
    <source>
        <strain evidence="2 3">DSM 9356</strain>
    </source>
</reference>
<dbReference type="InterPro" id="IPR036388">
    <property type="entry name" value="WH-like_DNA-bd_sf"/>
</dbReference>
<dbReference type="GO" id="GO:0016987">
    <property type="term" value="F:sigma factor activity"/>
    <property type="evidence" value="ECO:0007669"/>
    <property type="project" value="InterPro"/>
</dbReference>